<dbReference type="Proteomes" id="UP000625711">
    <property type="component" value="Unassembled WGS sequence"/>
</dbReference>
<comment type="caution">
    <text evidence="1">The sequence shown here is derived from an EMBL/GenBank/DDBJ whole genome shotgun (WGS) entry which is preliminary data.</text>
</comment>
<organism evidence="1 2">
    <name type="scientific">Rhynchophorus ferrugineus</name>
    <name type="common">Red palm weevil</name>
    <name type="synonym">Curculio ferrugineus</name>
    <dbReference type="NCBI Taxonomy" id="354439"/>
    <lineage>
        <taxon>Eukaryota</taxon>
        <taxon>Metazoa</taxon>
        <taxon>Ecdysozoa</taxon>
        <taxon>Arthropoda</taxon>
        <taxon>Hexapoda</taxon>
        <taxon>Insecta</taxon>
        <taxon>Pterygota</taxon>
        <taxon>Neoptera</taxon>
        <taxon>Endopterygota</taxon>
        <taxon>Coleoptera</taxon>
        <taxon>Polyphaga</taxon>
        <taxon>Cucujiformia</taxon>
        <taxon>Curculionidae</taxon>
        <taxon>Dryophthorinae</taxon>
        <taxon>Rhynchophorus</taxon>
    </lineage>
</organism>
<protein>
    <submittedName>
        <fullName evidence="1">Uncharacterized protein</fullName>
    </submittedName>
</protein>
<accession>A0A834IKT2</accession>
<dbReference type="AlphaFoldDB" id="A0A834IKT2"/>
<keyword evidence="2" id="KW-1185">Reference proteome</keyword>
<dbReference type="EMBL" id="JAACXV010000356">
    <property type="protein sequence ID" value="KAF7279535.1"/>
    <property type="molecule type" value="Genomic_DNA"/>
</dbReference>
<evidence type="ECO:0000313" key="2">
    <source>
        <dbReference type="Proteomes" id="UP000625711"/>
    </source>
</evidence>
<sequence length="104" mass="11725">MPKRIQMRDGVLIGKPSHQKSISNRLVVSRSVSENGRMGFSVLGSIIKRDKEKEMTGTGRHFAEKPTSGEGIWVDVPLAESDRKEYDFIVVAMLCRTNDTDFVR</sequence>
<name>A0A834IKT2_RHYFE</name>
<proteinExistence type="predicted"/>
<evidence type="ECO:0000313" key="1">
    <source>
        <dbReference type="EMBL" id="KAF7279535.1"/>
    </source>
</evidence>
<reference evidence="1" key="1">
    <citation type="submission" date="2020-08" db="EMBL/GenBank/DDBJ databases">
        <title>Genome sequencing and assembly of the red palm weevil Rhynchophorus ferrugineus.</title>
        <authorList>
            <person name="Dias G.B."/>
            <person name="Bergman C.M."/>
            <person name="Manee M."/>
        </authorList>
    </citation>
    <scope>NUCLEOTIDE SEQUENCE</scope>
    <source>
        <strain evidence="1">AA-2017</strain>
        <tissue evidence="1">Whole larva</tissue>
    </source>
</reference>
<gene>
    <name evidence="1" type="ORF">GWI33_007054</name>
</gene>